<evidence type="ECO:0000256" key="3">
    <source>
        <dbReference type="ARBA" id="ARBA00023125"/>
    </source>
</evidence>
<feature type="domain" description="SANT" evidence="8">
    <location>
        <begin position="55"/>
        <end position="106"/>
    </location>
</feature>
<organism evidence="10 11">
    <name type="scientific">Erythroxylum novogranatense</name>
    <dbReference type="NCBI Taxonomy" id="1862640"/>
    <lineage>
        <taxon>Eukaryota</taxon>
        <taxon>Viridiplantae</taxon>
        <taxon>Streptophyta</taxon>
        <taxon>Embryophyta</taxon>
        <taxon>Tracheophyta</taxon>
        <taxon>Spermatophyta</taxon>
        <taxon>Magnoliopsida</taxon>
        <taxon>eudicotyledons</taxon>
        <taxon>Gunneridae</taxon>
        <taxon>Pentapetalae</taxon>
        <taxon>rosids</taxon>
        <taxon>fabids</taxon>
        <taxon>Malpighiales</taxon>
        <taxon>Erythroxylaceae</taxon>
        <taxon>Erythroxylum</taxon>
    </lineage>
</organism>
<dbReference type="InterPro" id="IPR017884">
    <property type="entry name" value="SANT_dom"/>
</dbReference>
<dbReference type="InterPro" id="IPR009057">
    <property type="entry name" value="Homeodomain-like_sf"/>
</dbReference>
<dbReference type="PROSITE" id="PS51294">
    <property type="entry name" value="HTH_MYB"/>
    <property type="match status" value="1"/>
</dbReference>
<dbReference type="PANTHER" id="PTHR12802:SF155">
    <property type="entry name" value="DEUBIQUITINASE MYSM1"/>
    <property type="match status" value="1"/>
</dbReference>
<evidence type="ECO:0000256" key="1">
    <source>
        <dbReference type="ARBA" id="ARBA00004123"/>
    </source>
</evidence>
<feature type="compositionally biased region" description="Low complexity" evidence="6">
    <location>
        <begin position="188"/>
        <end position="197"/>
    </location>
</feature>
<dbReference type="SUPFAM" id="SSF46689">
    <property type="entry name" value="Homeodomain-like"/>
    <property type="match status" value="1"/>
</dbReference>
<keyword evidence="11" id="KW-1185">Reference proteome</keyword>
<dbReference type="InterPro" id="IPR006447">
    <property type="entry name" value="Myb_dom_plants"/>
</dbReference>
<feature type="region of interest" description="Disordered" evidence="6">
    <location>
        <begin position="1"/>
        <end position="35"/>
    </location>
</feature>
<comment type="caution">
    <text evidence="10">The sequence shown here is derived from an EMBL/GenBank/DDBJ whole genome shotgun (WGS) entry which is preliminary data.</text>
</comment>
<protein>
    <submittedName>
        <fullName evidence="10">Uncharacterized protein</fullName>
    </submittedName>
</protein>
<dbReference type="NCBIfam" id="TIGR01557">
    <property type="entry name" value="myb_SHAQKYF"/>
    <property type="match status" value="1"/>
</dbReference>
<evidence type="ECO:0000313" key="10">
    <source>
        <dbReference type="EMBL" id="KAJ8752202.1"/>
    </source>
</evidence>
<dbReference type="GO" id="GO:0003677">
    <property type="term" value="F:DNA binding"/>
    <property type="evidence" value="ECO:0007669"/>
    <property type="project" value="UniProtKB-KW"/>
</dbReference>
<evidence type="ECO:0000259" key="9">
    <source>
        <dbReference type="PROSITE" id="PS51294"/>
    </source>
</evidence>
<keyword evidence="4" id="KW-0804">Transcription</keyword>
<dbReference type="PROSITE" id="PS51293">
    <property type="entry name" value="SANT"/>
    <property type="match status" value="1"/>
</dbReference>
<gene>
    <name evidence="10" type="ORF">K2173_003810</name>
</gene>
<dbReference type="GO" id="GO:0005634">
    <property type="term" value="C:nucleus"/>
    <property type="evidence" value="ECO:0007669"/>
    <property type="project" value="UniProtKB-SubCell"/>
</dbReference>
<feature type="compositionally biased region" description="Polar residues" evidence="6">
    <location>
        <begin position="107"/>
        <end position="116"/>
    </location>
</feature>
<dbReference type="InterPro" id="IPR017930">
    <property type="entry name" value="Myb_dom"/>
</dbReference>
<evidence type="ECO:0000313" key="11">
    <source>
        <dbReference type="Proteomes" id="UP001159364"/>
    </source>
</evidence>
<evidence type="ECO:0000256" key="2">
    <source>
        <dbReference type="ARBA" id="ARBA00023015"/>
    </source>
</evidence>
<sequence>MTVEDPSGGSLAKASDPGRDVISSDATTLSSMSKDPIRCWNDYNPKVRKPYTITKQRERWTEEEHKKFLEALKLHGRSWRLIEEHVGTKTAVQIRSHAQKFFSKVVQDSSGNNTGSLEPIEIPPPRPKRKPMHPYPRKVMTPLNKQPLVLEKPLRASLPDSSISDQENQSPTSVLSVFGSDAIGSIDSNSPNHSSSPAEFTLSEPNLSVKGDENLSTVPQVLHNRCPKVQEVEFCPSENVRSQECLSEEASKRTLKLFGTIVLVTECHRQSSPAIGTSKLLPLDVTQPKSDQILTCNFNTTDAPSESKECTRNEMAQQLQTTFYNMQFQTKNPSTLEADSLTHRQWWTFSGDMPFAFIPYPQHKLVQAHLDSNGRVEDREIRAEGSWTGSNFGSINEDDNADKCVDGDSHSQQLSYEEKLICTSAGIKPNVGSVSPESRASPEKSKKGFVPYQKRMAERDSHSSVAISEEREEQRIRLSL</sequence>
<dbReference type="EMBL" id="JAIWQS010000010">
    <property type="protein sequence ID" value="KAJ8752202.1"/>
    <property type="molecule type" value="Genomic_DNA"/>
</dbReference>
<feature type="domain" description="Myb-like" evidence="7">
    <location>
        <begin position="52"/>
        <end position="102"/>
    </location>
</feature>
<dbReference type="PANTHER" id="PTHR12802">
    <property type="entry name" value="SWI/SNF COMPLEX-RELATED"/>
    <property type="match status" value="1"/>
</dbReference>
<evidence type="ECO:0000256" key="4">
    <source>
        <dbReference type="ARBA" id="ARBA00023163"/>
    </source>
</evidence>
<feature type="region of interest" description="Disordered" evidence="6">
    <location>
        <begin position="427"/>
        <end position="480"/>
    </location>
</feature>
<feature type="region of interest" description="Disordered" evidence="6">
    <location>
        <begin position="107"/>
        <end position="147"/>
    </location>
</feature>
<keyword evidence="5" id="KW-0539">Nucleus</keyword>
<comment type="subcellular location">
    <subcellularLocation>
        <location evidence="1">Nucleus</location>
    </subcellularLocation>
</comment>
<feature type="compositionally biased region" description="Basic and acidic residues" evidence="6">
    <location>
        <begin position="455"/>
        <end position="480"/>
    </location>
</feature>
<dbReference type="SMART" id="SM00717">
    <property type="entry name" value="SANT"/>
    <property type="match status" value="1"/>
</dbReference>
<feature type="compositionally biased region" description="Polar residues" evidence="6">
    <location>
        <begin position="24"/>
        <end position="33"/>
    </location>
</feature>
<evidence type="ECO:0000256" key="5">
    <source>
        <dbReference type="ARBA" id="ARBA00023242"/>
    </source>
</evidence>
<keyword evidence="3" id="KW-0238">DNA-binding</keyword>
<feature type="region of interest" description="Disordered" evidence="6">
    <location>
        <begin position="185"/>
        <end position="204"/>
    </location>
</feature>
<dbReference type="CDD" id="cd00167">
    <property type="entry name" value="SANT"/>
    <property type="match status" value="1"/>
</dbReference>
<dbReference type="Gene3D" id="1.10.10.60">
    <property type="entry name" value="Homeodomain-like"/>
    <property type="match status" value="1"/>
</dbReference>
<dbReference type="GO" id="GO:0010468">
    <property type="term" value="P:regulation of gene expression"/>
    <property type="evidence" value="ECO:0007669"/>
    <property type="project" value="UniProtKB-ARBA"/>
</dbReference>
<dbReference type="FunFam" id="1.10.10.60:FF:000023">
    <property type="entry name" value="protein REVEILLE 6 isoform X1"/>
    <property type="match status" value="1"/>
</dbReference>
<name>A0AAV8SJ06_9ROSI</name>
<evidence type="ECO:0000259" key="7">
    <source>
        <dbReference type="PROSITE" id="PS50090"/>
    </source>
</evidence>
<accession>A0AAV8SJ06</accession>
<dbReference type="Pfam" id="PF00249">
    <property type="entry name" value="Myb_DNA-binding"/>
    <property type="match status" value="1"/>
</dbReference>
<dbReference type="Proteomes" id="UP001159364">
    <property type="component" value="Linkage Group LG10"/>
</dbReference>
<proteinExistence type="predicted"/>
<reference evidence="10 11" key="1">
    <citation type="submission" date="2021-09" db="EMBL/GenBank/DDBJ databases">
        <title>Genomic insights and catalytic innovation underlie evolution of tropane alkaloids biosynthesis.</title>
        <authorList>
            <person name="Wang Y.-J."/>
            <person name="Tian T."/>
            <person name="Huang J.-P."/>
            <person name="Huang S.-X."/>
        </authorList>
    </citation>
    <scope>NUCLEOTIDE SEQUENCE [LARGE SCALE GENOMIC DNA]</scope>
    <source>
        <strain evidence="10">KIB-2018</strain>
        <tissue evidence="10">Leaf</tissue>
    </source>
</reference>
<feature type="compositionally biased region" description="Basic residues" evidence="6">
    <location>
        <begin position="126"/>
        <end position="136"/>
    </location>
</feature>
<dbReference type="PROSITE" id="PS50090">
    <property type="entry name" value="MYB_LIKE"/>
    <property type="match status" value="1"/>
</dbReference>
<keyword evidence="2" id="KW-0805">Transcription regulation</keyword>
<dbReference type="InterPro" id="IPR001005">
    <property type="entry name" value="SANT/Myb"/>
</dbReference>
<evidence type="ECO:0000256" key="6">
    <source>
        <dbReference type="SAM" id="MobiDB-lite"/>
    </source>
</evidence>
<dbReference type="AlphaFoldDB" id="A0AAV8SJ06"/>
<evidence type="ECO:0000259" key="8">
    <source>
        <dbReference type="PROSITE" id="PS51293"/>
    </source>
</evidence>
<feature type="domain" description="HTH myb-type" evidence="9">
    <location>
        <begin position="52"/>
        <end position="106"/>
    </location>
</feature>